<dbReference type="PRINTS" id="PR00385">
    <property type="entry name" value="P450"/>
</dbReference>
<comment type="caution">
    <text evidence="8">The sequence shown here is derived from an EMBL/GenBank/DDBJ whole genome shotgun (WGS) entry which is preliminary data.</text>
</comment>
<protein>
    <submittedName>
        <fullName evidence="8">Cytochrome P450</fullName>
    </submittedName>
</protein>
<comment type="cofactor">
    <cofactor evidence="1 6">
        <name>heme</name>
        <dbReference type="ChEBI" id="CHEBI:30413"/>
    </cofactor>
</comment>
<dbReference type="InterPro" id="IPR001128">
    <property type="entry name" value="Cyt_P450"/>
</dbReference>
<evidence type="ECO:0000256" key="1">
    <source>
        <dbReference type="ARBA" id="ARBA00001971"/>
    </source>
</evidence>
<keyword evidence="7" id="KW-0560">Oxidoreductase</keyword>
<evidence type="ECO:0000313" key="8">
    <source>
        <dbReference type="EMBL" id="KAK4182613.1"/>
    </source>
</evidence>
<proteinExistence type="inferred from homology"/>
<evidence type="ECO:0000256" key="7">
    <source>
        <dbReference type="RuleBase" id="RU000461"/>
    </source>
</evidence>
<evidence type="ECO:0000256" key="3">
    <source>
        <dbReference type="ARBA" id="ARBA00022617"/>
    </source>
</evidence>
<keyword evidence="7" id="KW-0503">Monooxygenase</keyword>
<evidence type="ECO:0000256" key="2">
    <source>
        <dbReference type="ARBA" id="ARBA00010617"/>
    </source>
</evidence>
<reference evidence="8" key="1">
    <citation type="journal article" date="2023" name="Mol. Phylogenet. Evol.">
        <title>Genome-scale phylogeny and comparative genomics of the fungal order Sordariales.</title>
        <authorList>
            <person name="Hensen N."/>
            <person name="Bonometti L."/>
            <person name="Westerberg I."/>
            <person name="Brannstrom I.O."/>
            <person name="Guillou S."/>
            <person name="Cros-Aarteil S."/>
            <person name="Calhoun S."/>
            <person name="Haridas S."/>
            <person name="Kuo A."/>
            <person name="Mondo S."/>
            <person name="Pangilinan J."/>
            <person name="Riley R."/>
            <person name="LaButti K."/>
            <person name="Andreopoulos B."/>
            <person name="Lipzen A."/>
            <person name="Chen C."/>
            <person name="Yan M."/>
            <person name="Daum C."/>
            <person name="Ng V."/>
            <person name="Clum A."/>
            <person name="Steindorff A."/>
            <person name="Ohm R.A."/>
            <person name="Martin F."/>
            <person name="Silar P."/>
            <person name="Natvig D.O."/>
            <person name="Lalanne C."/>
            <person name="Gautier V."/>
            <person name="Ament-Velasquez S.L."/>
            <person name="Kruys A."/>
            <person name="Hutchinson M.I."/>
            <person name="Powell A.J."/>
            <person name="Barry K."/>
            <person name="Miller A.N."/>
            <person name="Grigoriev I.V."/>
            <person name="Debuchy R."/>
            <person name="Gladieux P."/>
            <person name="Hiltunen Thoren M."/>
            <person name="Johannesson H."/>
        </authorList>
    </citation>
    <scope>NUCLEOTIDE SEQUENCE</scope>
    <source>
        <strain evidence="8">PSN309</strain>
    </source>
</reference>
<accession>A0AAN6WIA5</accession>
<dbReference type="Proteomes" id="UP001302126">
    <property type="component" value="Unassembled WGS sequence"/>
</dbReference>
<dbReference type="SUPFAM" id="SSF48264">
    <property type="entry name" value="Cytochrome P450"/>
    <property type="match status" value="1"/>
</dbReference>
<sequence>MVLSLLLLGTLGSLFFYLTIVLTRRYYRLKQNGATQPLLHKLHQKHGTLVRIGPDTVSFRDPAYISTVFSPRGGFIKADSYSSLRAFVHGRSVGSILDLQDEEKRKAIKRAIGTVFLTNELMQLYQLDFMLRIAFSEDTGCLRQGRDLVGLSSLTYQRIAHGYAWQPAPSLERFVFQNKLWSGWLSRSSRWAREGMTRVETRRRAPFVSSPKTTGRRKDLLEKYIAASEKHPDAIPPPTLFSITNSTISAGTDTTAGTVTVILSYLLRNPLTLSKLLRELESAGVGFPVLYAATENLPYLDAVIKEALRLHAVIGTTLERMVPPQGCMPGGVKLPGGTVIGCAPYVIHRDQEIYGEDIEDFRPERWLGCDEARKQTMERASLAWSQGSRICMGKHLAELEMKKLIPTLLWKFDLSDPDRRIVFEKRLLEGEERPILIMATSRR</sequence>
<dbReference type="GO" id="GO:0016705">
    <property type="term" value="F:oxidoreductase activity, acting on paired donors, with incorporation or reduction of molecular oxygen"/>
    <property type="evidence" value="ECO:0007669"/>
    <property type="project" value="InterPro"/>
</dbReference>
<keyword evidence="4 6" id="KW-0479">Metal-binding</keyword>
<feature type="binding site" description="axial binding residue" evidence="6">
    <location>
        <position position="391"/>
    </location>
    <ligand>
        <name>heme</name>
        <dbReference type="ChEBI" id="CHEBI:30413"/>
    </ligand>
    <ligandPart>
        <name>Fe</name>
        <dbReference type="ChEBI" id="CHEBI:18248"/>
    </ligandPart>
</feature>
<gene>
    <name evidence="8" type="ORF">QBC35DRAFT_546653</name>
</gene>
<comment type="similarity">
    <text evidence="2 7">Belongs to the cytochrome P450 family.</text>
</comment>
<dbReference type="PANTHER" id="PTHR24305:SF232">
    <property type="entry name" value="P450, PUTATIVE (EUROFUNG)-RELATED"/>
    <property type="match status" value="1"/>
</dbReference>
<dbReference type="GO" id="GO:0020037">
    <property type="term" value="F:heme binding"/>
    <property type="evidence" value="ECO:0007669"/>
    <property type="project" value="InterPro"/>
</dbReference>
<dbReference type="PANTHER" id="PTHR24305">
    <property type="entry name" value="CYTOCHROME P450"/>
    <property type="match status" value="1"/>
</dbReference>
<dbReference type="Pfam" id="PF00067">
    <property type="entry name" value="p450"/>
    <property type="match status" value="1"/>
</dbReference>
<dbReference type="EMBL" id="MU864633">
    <property type="protein sequence ID" value="KAK4182613.1"/>
    <property type="molecule type" value="Genomic_DNA"/>
</dbReference>
<organism evidence="8 9">
    <name type="scientific">Podospora australis</name>
    <dbReference type="NCBI Taxonomy" id="1536484"/>
    <lineage>
        <taxon>Eukaryota</taxon>
        <taxon>Fungi</taxon>
        <taxon>Dikarya</taxon>
        <taxon>Ascomycota</taxon>
        <taxon>Pezizomycotina</taxon>
        <taxon>Sordariomycetes</taxon>
        <taxon>Sordariomycetidae</taxon>
        <taxon>Sordariales</taxon>
        <taxon>Podosporaceae</taxon>
        <taxon>Podospora</taxon>
    </lineage>
</organism>
<keyword evidence="9" id="KW-1185">Reference proteome</keyword>
<dbReference type="InterPro" id="IPR050121">
    <property type="entry name" value="Cytochrome_P450_monoxygenase"/>
</dbReference>
<reference evidence="8" key="2">
    <citation type="submission" date="2023-05" db="EMBL/GenBank/DDBJ databases">
        <authorList>
            <consortium name="Lawrence Berkeley National Laboratory"/>
            <person name="Steindorff A."/>
            <person name="Hensen N."/>
            <person name="Bonometti L."/>
            <person name="Westerberg I."/>
            <person name="Brannstrom I.O."/>
            <person name="Guillou S."/>
            <person name="Cros-Aarteil S."/>
            <person name="Calhoun S."/>
            <person name="Haridas S."/>
            <person name="Kuo A."/>
            <person name="Mondo S."/>
            <person name="Pangilinan J."/>
            <person name="Riley R."/>
            <person name="Labutti K."/>
            <person name="Andreopoulos B."/>
            <person name="Lipzen A."/>
            <person name="Chen C."/>
            <person name="Yanf M."/>
            <person name="Daum C."/>
            <person name="Ng V."/>
            <person name="Clum A."/>
            <person name="Ohm R."/>
            <person name="Martin F."/>
            <person name="Silar P."/>
            <person name="Natvig D."/>
            <person name="Lalanne C."/>
            <person name="Gautier V."/>
            <person name="Ament-Velasquez S.L."/>
            <person name="Kruys A."/>
            <person name="Hutchinson M.I."/>
            <person name="Powell A.J."/>
            <person name="Barry K."/>
            <person name="Miller A.N."/>
            <person name="Grigoriev I.V."/>
            <person name="Debuchy R."/>
            <person name="Gladieux P."/>
            <person name="Thoren M.H."/>
            <person name="Johannesson H."/>
        </authorList>
    </citation>
    <scope>NUCLEOTIDE SEQUENCE</scope>
    <source>
        <strain evidence="8">PSN309</strain>
    </source>
</reference>
<dbReference type="PRINTS" id="PR00463">
    <property type="entry name" value="EP450I"/>
</dbReference>
<evidence type="ECO:0000256" key="6">
    <source>
        <dbReference type="PIRSR" id="PIRSR602401-1"/>
    </source>
</evidence>
<dbReference type="PROSITE" id="PS00086">
    <property type="entry name" value="CYTOCHROME_P450"/>
    <property type="match status" value="1"/>
</dbReference>
<evidence type="ECO:0000256" key="5">
    <source>
        <dbReference type="ARBA" id="ARBA00023004"/>
    </source>
</evidence>
<dbReference type="InterPro" id="IPR017972">
    <property type="entry name" value="Cyt_P450_CS"/>
</dbReference>
<name>A0AAN6WIA5_9PEZI</name>
<dbReference type="InterPro" id="IPR002401">
    <property type="entry name" value="Cyt_P450_E_grp-I"/>
</dbReference>
<evidence type="ECO:0000313" key="9">
    <source>
        <dbReference type="Proteomes" id="UP001302126"/>
    </source>
</evidence>
<evidence type="ECO:0000256" key="4">
    <source>
        <dbReference type="ARBA" id="ARBA00022723"/>
    </source>
</evidence>
<dbReference type="GO" id="GO:0004497">
    <property type="term" value="F:monooxygenase activity"/>
    <property type="evidence" value="ECO:0007669"/>
    <property type="project" value="UniProtKB-KW"/>
</dbReference>
<dbReference type="AlphaFoldDB" id="A0AAN6WIA5"/>
<dbReference type="GO" id="GO:0005506">
    <property type="term" value="F:iron ion binding"/>
    <property type="evidence" value="ECO:0007669"/>
    <property type="project" value="InterPro"/>
</dbReference>
<keyword evidence="3 6" id="KW-0349">Heme</keyword>
<dbReference type="InterPro" id="IPR036396">
    <property type="entry name" value="Cyt_P450_sf"/>
</dbReference>
<keyword evidence="5 6" id="KW-0408">Iron</keyword>
<dbReference type="Gene3D" id="1.10.630.10">
    <property type="entry name" value="Cytochrome P450"/>
    <property type="match status" value="1"/>
</dbReference>